<organism evidence="1 2">
    <name type="scientific">Vallitalea longa</name>
    <dbReference type="NCBI Taxonomy" id="2936439"/>
    <lineage>
        <taxon>Bacteria</taxon>
        <taxon>Bacillati</taxon>
        <taxon>Bacillota</taxon>
        <taxon>Clostridia</taxon>
        <taxon>Lachnospirales</taxon>
        <taxon>Vallitaleaceae</taxon>
        <taxon>Vallitalea</taxon>
    </lineage>
</organism>
<accession>A0A9W5YG51</accession>
<dbReference type="InterPro" id="IPR036962">
    <property type="entry name" value="Glyco_hydro_3_N_sf"/>
</dbReference>
<dbReference type="GO" id="GO:0004553">
    <property type="term" value="F:hydrolase activity, hydrolyzing O-glycosyl compounds"/>
    <property type="evidence" value="ECO:0007669"/>
    <property type="project" value="InterPro"/>
</dbReference>
<dbReference type="GO" id="GO:0005975">
    <property type="term" value="P:carbohydrate metabolic process"/>
    <property type="evidence" value="ECO:0007669"/>
    <property type="project" value="InterPro"/>
</dbReference>
<dbReference type="Proteomes" id="UP001144256">
    <property type="component" value="Unassembled WGS sequence"/>
</dbReference>
<keyword evidence="2" id="KW-1185">Reference proteome</keyword>
<dbReference type="Gene3D" id="3.20.20.300">
    <property type="entry name" value="Glycoside hydrolase, family 3, N-terminal domain"/>
    <property type="match status" value="1"/>
</dbReference>
<reference evidence="1" key="1">
    <citation type="submission" date="2022-06" db="EMBL/GenBank/DDBJ databases">
        <title>Vallitalea longa sp. nov., an anaerobic bacterium isolated from marine sediment.</title>
        <authorList>
            <person name="Hirano S."/>
            <person name="Terahara T."/>
            <person name="Mori K."/>
            <person name="Hamada M."/>
            <person name="Matsumoto R."/>
            <person name="Kobayashi T."/>
        </authorList>
    </citation>
    <scope>NUCLEOTIDE SEQUENCE</scope>
    <source>
        <strain evidence="1">SH18-1</strain>
    </source>
</reference>
<proteinExistence type="predicted"/>
<protein>
    <submittedName>
        <fullName evidence="1">Uncharacterized protein</fullName>
    </submittedName>
</protein>
<name>A0A9W5YG51_9FIRM</name>
<dbReference type="AlphaFoldDB" id="A0A9W5YG51"/>
<gene>
    <name evidence="1" type="ORF">SH1V18_46660</name>
</gene>
<dbReference type="EMBL" id="BRLB01000028">
    <property type="protein sequence ID" value="GKX32186.1"/>
    <property type="molecule type" value="Genomic_DNA"/>
</dbReference>
<comment type="caution">
    <text evidence="1">The sequence shown here is derived from an EMBL/GenBank/DDBJ whole genome shotgun (WGS) entry which is preliminary data.</text>
</comment>
<evidence type="ECO:0000313" key="2">
    <source>
        <dbReference type="Proteomes" id="UP001144256"/>
    </source>
</evidence>
<sequence>MDTTLSFDERINDLVSRMSLIEKVSQLMHNA</sequence>
<evidence type="ECO:0000313" key="1">
    <source>
        <dbReference type="EMBL" id="GKX32186.1"/>
    </source>
</evidence>